<proteinExistence type="predicted"/>
<evidence type="ECO:0000313" key="2">
    <source>
        <dbReference type="EMBL" id="PKC02401.1"/>
    </source>
</evidence>
<comment type="caution">
    <text evidence="2">The sequence shown here is derived from an EMBL/GenBank/DDBJ whole genome shotgun (WGS) entry which is preliminary data.</text>
</comment>
<dbReference type="Proteomes" id="UP000232722">
    <property type="component" value="Unassembled WGS sequence"/>
</dbReference>
<gene>
    <name evidence="2" type="ORF">RhiirA5_37137</name>
</gene>
<sequence length="77" mass="8938">MNSWANGDIPFCDGHQLKLLLSVTILHTSVCVDITDVLWLTFHILSFVVQMKKKKKKKFKITSNERRIFFLLISGLM</sequence>
<evidence type="ECO:0000256" key="1">
    <source>
        <dbReference type="SAM" id="Phobius"/>
    </source>
</evidence>
<accession>A0A2N0P6D0</accession>
<name>A0A2N0P6D0_9GLOM</name>
<evidence type="ECO:0000313" key="3">
    <source>
        <dbReference type="Proteomes" id="UP000232722"/>
    </source>
</evidence>
<keyword evidence="1" id="KW-1133">Transmembrane helix</keyword>
<feature type="transmembrane region" description="Helical" evidence="1">
    <location>
        <begin position="25"/>
        <end position="49"/>
    </location>
</feature>
<organism evidence="2 3">
    <name type="scientific">Rhizophagus irregularis</name>
    <dbReference type="NCBI Taxonomy" id="588596"/>
    <lineage>
        <taxon>Eukaryota</taxon>
        <taxon>Fungi</taxon>
        <taxon>Fungi incertae sedis</taxon>
        <taxon>Mucoromycota</taxon>
        <taxon>Glomeromycotina</taxon>
        <taxon>Glomeromycetes</taxon>
        <taxon>Glomerales</taxon>
        <taxon>Glomeraceae</taxon>
        <taxon>Rhizophagus</taxon>
    </lineage>
</organism>
<protein>
    <submittedName>
        <fullName evidence="2">Uncharacterized protein</fullName>
    </submittedName>
</protein>
<keyword evidence="1" id="KW-0472">Membrane</keyword>
<reference evidence="2 3" key="1">
    <citation type="submission" date="2016-04" db="EMBL/GenBank/DDBJ databases">
        <title>Genome analyses suggest a sexual origin of heterokaryosis in a supposedly ancient asexual fungus.</title>
        <authorList>
            <person name="Ropars J."/>
            <person name="Sedzielewska K."/>
            <person name="Noel J."/>
            <person name="Charron P."/>
            <person name="Farinelli L."/>
            <person name="Marton T."/>
            <person name="Kruger M."/>
            <person name="Pelin A."/>
            <person name="Brachmann A."/>
            <person name="Corradi N."/>
        </authorList>
    </citation>
    <scope>NUCLEOTIDE SEQUENCE [LARGE SCALE GENOMIC DNA]</scope>
    <source>
        <strain evidence="2 3">A5</strain>
    </source>
</reference>
<keyword evidence="1" id="KW-0812">Transmembrane</keyword>
<reference evidence="2 3" key="2">
    <citation type="submission" date="2017-09" db="EMBL/GenBank/DDBJ databases">
        <title>Extensive intraspecific genome diversity in a model arbuscular mycorrhizal fungus.</title>
        <authorList>
            <person name="Chen E.C."/>
            <person name="Morin E."/>
            <person name="Beaudet D."/>
            <person name="Noel J."/>
            <person name="Ndikumana S."/>
            <person name="Charron P."/>
            <person name="St-Onge C."/>
            <person name="Giorgi J."/>
            <person name="Grigoriev I.V."/>
            <person name="Roux C."/>
            <person name="Martin F.M."/>
            <person name="Corradi N."/>
        </authorList>
    </citation>
    <scope>NUCLEOTIDE SEQUENCE [LARGE SCALE GENOMIC DNA]</scope>
    <source>
        <strain evidence="2 3">A5</strain>
    </source>
</reference>
<dbReference type="AlphaFoldDB" id="A0A2N0P6D0"/>
<dbReference type="EMBL" id="LLXJ01001390">
    <property type="protein sequence ID" value="PKC02401.1"/>
    <property type="molecule type" value="Genomic_DNA"/>
</dbReference>